<evidence type="ECO:0000313" key="2">
    <source>
        <dbReference type="Proteomes" id="UP000284842"/>
    </source>
</evidence>
<accession>A0A409YMZ6</accession>
<name>A0A409YMZ6_9AGAR</name>
<dbReference type="AlphaFoldDB" id="A0A409YMZ6"/>
<evidence type="ECO:0000313" key="1">
    <source>
        <dbReference type="EMBL" id="PPR04395.1"/>
    </source>
</evidence>
<protein>
    <recommendedName>
        <fullName evidence="3">F-box domain-containing protein</fullName>
    </recommendedName>
</protein>
<keyword evidence="2" id="KW-1185">Reference proteome</keyword>
<proteinExistence type="predicted"/>
<evidence type="ECO:0008006" key="3">
    <source>
        <dbReference type="Google" id="ProtNLM"/>
    </source>
</evidence>
<dbReference type="EMBL" id="NHTK01000954">
    <property type="protein sequence ID" value="PPR04395.1"/>
    <property type="molecule type" value="Genomic_DNA"/>
</dbReference>
<dbReference type="Proteomes" id="UP000284842">
    <property type="component" value="Unassembled WGS sequence"/>
</dbReference>
<reference evidence="1 2" key="1">
    <citation type="journal article" date="2018" name="Evol. Lett.">
        <title>Horizontal gene cluster transfer increased hallucinogenic mushroom diversity.</title>
        <authorList>
            <person name="Reynolds H.T."/>
            <person name="Vijayakumar V."/>
            <person name="Gluck-Thaler E."/>
            <person name="Korotkin H.B."/>
            <person name="Matheny P.B."/>
            <person name="Slot J.C."/>
        </authorList>
    </citation>
    <scope>NUCLEOTIDE SEQUENCE [LARGE SCALE GENOMIC DNA]</scope>
    <source>
        <strain evidence="1 2">2629</strain>
    </source>
</reference>
<organism evidence="1 2">
    <name type="scientific">Panaeolus cyanescens</name>
    <dbReference type="NCBI Taxonomy" id="181874"/>
    <lineage>
        <taxon>Eukaryota</taxon>
        <taxon>Fungi</taxon>
        <taxon>Dikarya</taxon>
        <taxon>Basidiomycota</taxon>
        <taxon>Agaricomycotina</taxon>
        <taxon>Agaricomycetes</taxon>
        <taxon>Agaricomycetidae</taxon>
        <taxon>Agaricales</taxon>
        <taxon>Agaricineae</taxon>
        <taxon>Galeropsidaceae</taxon>
        <taxon>Panaeolus</taxon>
    </lineage>
</organism>
<dbReference type="InParanoid" id="A0A409YMZ6"/>
<dbReference type="OrthoDB" id="2788229at2759"/>
<comment type="caution">
    <text evidence="1">The sequence shown here is derived from an EMBL/GenBank/DDBJ whole genome shotgun (WGS) entry which is preliminary data.</text>
</comment>
<sequence>MENATFPIEIFCVIIDSVADSRPGLQNCSLVCKAFVPICRQQLFNCISFQLNVDVDRERITKLAHVLDANPSLGAYIHHIDATCYSWTDSRAAYGPGSLTPAALIALPSHIPHLRHLSLVIWRADMDYNECRGEVFGLCMLLKRFLELQSPAGNLQTMEILGIDNLPMHKILSVGTLTDLTIGNCIMQSNRLIARAVYPLAVVLNFAESRVPLNRTLKSLCFYSVDNLDPFICFMVPCLENLSIGRTTFAVEDISPLPPSASPCIQVPVDSEPCFNHMHSIRCWGKVEWTRLCRFAAAAGKKAFPVLKVLTFEDGYTGHPVLLENMFSGEILMRFVA</sequence>
<gene>
    <name evidence="1" type="ORF">CVT24_013224</name>
</gene>